<dbReference type="Proteomes" id="UP001286174">
    <property type="component" value="Unassembled WGS sequence"/>
</dbReference>
<evidence type="ECO:0000259" key="6">
    <source>
        <dbReference type="PROSITE" id="PS51012"/>
    </source>
</evidence>
<dbReference type="InterPro" id="IPR047817">
    <property type="entry name" value="ABC2_TM_bact-type"/>
</dbReference>
<comment type="subcellular location">
    <subcellularLocation>
        <location evidence="1">Membrane</location>
        <topology evidence="1">Multi-pass membrane protein</topology>
    </subcellularLocation>
</comment>
<protein>
    <submittedName>
        <fullName evidence="7">ABC transporter permease</fullName>
    </submittedName>
</protein>
<dbReference type="PANTHER" id="PTHR43229:SF3">
    <property type="entry name" value="ABC-TYPE MULTIDRUG TRANSPORT SYSTEM, PERMEASE COMPONENT"/>
    <property type="match status" value="1"/>
</dbReference>
<evidence type="ECO:0000256" key="5">
    <source>
        <dbReference type="SAM" id="Phobius"/>
    </source>
</evidence>
<dbReference type="PROSITE" id="PS51012">
    <property type="entry name" value="ABC_TM2"/>
    <property type="match status" value="1"/>
</dbReference>
<feature type="transmembrane region" description="Helical" evidence="5">
    <location>
        <begin position="21"/>
        <end position="42"/>
    </location>
</feature>
<dbReference type="Pfam" id="PF12698">
    <property type="entry name" value="ABC2_membrane_3"/>
    <property type="match status" value="1"/>
</dbReference>
<feature type="transmembrane region" description="Helical" evidence="5">
    <location>
        <begin position="191"/>
        <end position="209"/>
    </location>
</feature>
<dbReference type="InterPro" id="IPR051784">
    <property type="entry name" value="Nod_factor_ABC_transporter"/>
</dbReference>
<gene>
    <name evidence="7" type="ORF">MOZ60_11105</name>
</gene>
<evidence type="ECO:0000256" key="1">
    <source>
        <dbReference type="ARBA" id="ARBA00004141"/>
    </source>
</evidence>
<evidence type="ECO:0000313" key="7">
    <source>
        <dbReference type="EMBL" id="MDX8420627.1"/>
    </source>
</evidence>
<evidence type="ECO:0000313" key="8">
    <source>
        <dbReference type="Proteomes" id="UP001286174"/>
    </source>
</evidence>
<proteinExistence type="predicted"/>
<reference evidence="7 8" key="1">
    <citation type="submission" date="2022-03" db="EMBL/GenBank/DDBJ databases">
        <title>Novel taxa within the pig intestine.</title>
        <authorList>
            <person name="Wylensek D."/>
            <person name="Bishof K."/>
            <person name="Afrizal A."/>
            <person name="Clavel T."/>
        </authorList>
    </citation>
    <scope>NUCLEOTIDE SEQUENCE [LARGE SCALE GENOMIC DNA]</scope>
    <source>
        <strain evidence="7 8">CLA-KB-P133</strain>
    </source>
</reference>
<feature type="transmembrane region" description="Helical" evidence="5">
    <location>
        <begin position="147"/>
        <end position="170"/>
    </location>
</feature>
<dbReference type="PANTHER" id="PTHR43229">
    <property type="entry name" value="NODULATION PROTEIN J"/>
    <property type="match status" value="1"/>
</dbReference>
<keyword evidence="4 5" id="KW-0472">Membrane</keyword>
<sequence length="266" mass="30340">MKFFRVFIGEFASQRRNFFGRFSALITLVLWPILSCAISYFTYQSFQADKLSVYGISSKAELFVFLLCGGLVYNCYWSVVQSAGQIRYDRINGTLEKIFLSPADRNAFVYGRSFGAVVFNTWMLTVFSFAIFLIYDRFSLSSIAYLLLGYIILILSSTIWGGFITTLFLFSRDSNAVFIICDKPMSLLSGTSFPIAALPHILLFAASIFPSAYLIELFRHILLQSYQPSFHAAGFILIHLILILATSFLVKKIERHNYQTGGWERY</sequence>
<dbReference type="InterPro" id="IPR013525">
    <property type="entry name" value="ABC2_TM"/>
</dbReference>
<evidence type="ECO:0000256" key="3">
    <source>
        <dbReference type="ARBA" id="ARBA00022989"/>
    </source>
</evidence>
<feature type="domain" description="ABC transmembrane type-2" evidence="6">
    <location>
        <begin position="23"/>
        <end position="253"/>
    </location>
</feature>
<keyword evidence="2 5" id="KW-0812">Transmembrane</keyword>
<dbReference type="GO" id="GO:0016020">
    <property type="term" value="C:membrane"/>
    <property type="evidence" value="ECO:0007669"/>
    <property type="project" value="UniProtKB-SubCell"/>
</dbReference>
<feature type="transmembrane region" description="Helical" evidence="5">
    <location>
        <begin position="114"/>
        <end position="135"/>
    </location>
</feature>
<name>A0AB35U442_9FIRM</name>
<dbReference type="GO" id="GO:0140359">
    <property type="term" value="F:ABC-type transporter activity"/>
    <property type="evidence" value="ECO:0007669"/>
    <property type="project" value="InterPro"/>
</dbReference>
<comment type="caution">
    <text evidence="7">The sequence shown here is derived from an EMBL/GenBank/DDBJ whole genome shotgun (WGS) entry which is preliminary data.</text>
</comment>
<organism evidence="7 8">
    <name type="scientific">Grylomicrobium aquisgranensis</name>
    <dbReference type="NCBI Taxonomy" id="2926318"/>
    <lineage>
        <taxon>Bacteria</taxon>
        <taxon>Bacillati</taxon>
        <taxon>Bacillota</taxon>
        <taxon>Erysipelotrichia</taxon>
        <taxon>Erysipelotrichales</taxon>
        <taxon>Erysipelotrichaceae</taxon>
        <taxon>Grylomicrobium</taxon>
    </lineage>
</organism>
<feature type="transmembrane region" description="Helical" evidence="5">
    <location>
        <begin position="62"/>
        <end position="80"/>
    </location>
</feature>
<evidence type="ECO:0000256" key="2">
    <source>
        <dbReference type="ARBA" id="ARBA00022692"/>
    </source>
</evidence>
<keyword evidence="3 5" id="KW-1133">Transmembrane helix</keyword>
<evidence type="ECO:0000256" key="4">
    <source>
        <dbReference type="ARBA" id="ARBA00023136"/>
    </source>
</evidence>
<keyword evidence="8" id="KW-1185">Reference proteome</keyword>
<feature type="transmembrane region" description="Helical" evidence="5">
    <location>
        <begin position="229"/>
        <end position="250"/>
    </location>
</feature>
<dbReference type="EMBL" id="JALBUR010000055">
    <property type="protein sequence ID" value="MDX8420627.1"/>
    <property type="molecule type" value="Genomic_DNA"/>
</dbReference>
<dbReference type="AlphaFoldDB" id="A0AB35U442"/>
<accession>A0AB35U442</accession>
<dbReference type="RefSeq" id="WP_370596731.1">
    <property type="nucleotide sequence ID" value="NZ_JALBUR010000055.1"/>
</dbReference>